<evidence type="ECO:0000313" key="1">
    <source>
        <dbReference type="EMBL" id="KKN77040.1"/>
    </source>
</evidence>
<gene>
    <name evidence="1" type="ORF">LCGC14_0363790</name>
</gene>
<dbReference type="EMBL" id="LAZR01000285">
    <property type="protein sequence ID" value="KKN77040.1"/>
    <property type="molecule type" value="Genomic_DNA"/>
</dbReference>
<organism evidence="1">
    <name type="scientific">marine sediment metagenome</name>
    <dbReference type="NCBI Taxonomy" id="412755"/>
    <lineage>
        <taxon>unclassified sequences</taxon>
        <taxon>metagenomes</taxon>
        <taxon>ecological metagenomes</taxon>
    </lineage>
</organism>
<accession>A0A0F9T730</accession>
<name>A0A0F9T730_9ZZZZ</name>
<sequence length="73" mass="8489">MFEGTYEYAKSTQRMITLVHRTEAIRRSDVPYVYVSKELYKRLGGVIPREGEALPGPTRIRITVETEEEPEDE</sequence>
<proteinExistence type="predicted"/>
<protein>
    <submittedName>
        <fullName evidence="1">Uncharacterized protein</fullName>
    </submittedName>
</protein>
<comment type="caution">
    <text evidence="1">The sequence shown here is derived from an EMBL/GenBank/DDBJ whole genome shotgun (WGS) entry which is preliminary data.</text>
</comment>
<reference evidence="1" key="1">
    <citation type="journal article" date="2015" name="Nature">
        <title>Complex archaea that bridge the gap between prokaryotes and eukaryotes.</title>
        <authorList>
            <person name="Spang A."/>
            <person name="Saw J.H."/>
            <person name="Jorgensen S.L."/>
            <person name="Zaremba-Niedzwiedzka K."/>
            <person name="Martijn J."/>
            <person name="Lind A.E."/>
            <person name="van Eijk R."/>
            <person name="Schleper C."/>
            <person name="Guy L."/>
            <person name="Ettema T.J."/>
        </authorList>
    </citation>
    <scope>NUCLEOTIDE SEQUENCE</scope>
</reference>
<dbReference type="AlphaFoldDB" id="A0A0F9T730"/>